<reference evidence="4" key="1">
    <citation type="submission" date="2018-10" db="EMBL/GenBank/DDBJ databases">
        <authorList>
            <person name="Peiro R."/>
            <person name="Begona"/>
            <person name="Cbmso G."/>
            <person name="Lopez M."/>
            <person name="Gonzalez S."/>
            <person name="Sacristan E."/>
            <person name="Castillo E."/>
        </authorList>
    </citation>
    <scope>NUCLEOTIDE SEQUENCE [LARGE SCALE GENOMIC DNA]</scope>
</reference>
<keyword evidence="2" id="KW-0812">Transmembrane</keyword>
<sequence length="135" mass="14703">MDQHTQPHHEAHPSTASPLAAGLRGRCPRCGQGRLFAGFLTVRPRCEVCGLDFAFIDSGDGPAFFVMSFSGFVVVAAALITEIVWQPPFWLHAALWLPLILLTTLAPLRPLKGLMIALQFRHKAAEGQFGPGEMP</sequence>
<accession>A0A3S4B348</accession>
<dbReference type="EMBL" id="UWOC01000171">
    <property type="protein sequence ID" value="VCU10544.1"/>
    <property type="molecule type" value="Genomic_DNA"/>
</dbReference>
<feature type="compositionally biased region" description="Basic and acidic residues" evidence="1">
    <location>
        <begin position="1"/>
        <end position="12"/>
    </location>
</feature>
<evidence type="ECO:0000256" key="2">
    <source>
        <dbReference type="SAM" id="Phobius"/>
    </source>
</evidence>
<keyword evidence="2" id="KW-1133">Transmembrane helix</keyword>
<evidence type="ECO:0000313" key="4">
    <source>
        <dbReference type="Proteomes" id="UP000289200"/>
    </source>
</evidence>
<feature type="region of interest" description="Disordered" evidence="1">
    <location>
        <begin position="1"/>
        <end position="20"/>
    </location>
</feature>
<name>A0A3S4B348_9BRAD</name>
<gene>
    <name evidence="3" type="ORF">RHODGE_RHODGE_03743</name>
</gene>
<feature type="transmembrane region" description="Helical" evidence="2">
    <location>
        <begin position="63"/>
        <end position="83"/>
    </location>
</feature>
<keyword evidence="2" id="KW-0472">Membrane</keyword>
<evidence type="ECO:0008006" key="5">
    <source>
        <dbReference type="Google" id="ProtNLM"/>
    </source>
</evidence>
<evidence type="ECO:0000256" key="1">
    <source>
        <dbReference type="SAM" id="MobiDB-lite"/>
    </source>
</evidence>
<evidence type="ECO:0000313" key="3">
    <source>
        <dbReference type="EMBL" id="VCU10544.1"/>
    </source>
</evidence>
<proteinExistence type="predicted"/>
<protein>
    <recommendedName>
        <fullName evidence="5">DUF983 domain-containing protein</fullName>
    </recommendedName>
</protein>
<dbReference type="Proteomes" id="UP000289200">
    <property type="component" value="Unassembled WGS sequence"/>
</dbReference>
<feature type="transmembrane region" description="Helical" evidence="2">
    <location>
        <begin position="89"/>
        <end position="108"/>
    </location>
</feature>
<comment type="caution">
    <text evidence="3">The sequence shown here is derived from an EMBL/GenBank/DDBJ whole genome shotgun (WGS) entry which is preliminary data.</text>
</comment>
<dbReference type="Pfam" id="PF06170">
    <property type="entry name" value="DUF983"/>
    <property type="match status" value="1"/>
</dbReference>
<organism evidence="3 4">
    <name type="scientific">Rhodoplanes serenus</name>
    <dbReference type="NCBI Taxonomy" id="200615"/>
    <lineage>
        <taxon>Bacteria</taxon>
        <taxon>Pseudomonadati</taxon>
        <taxon>Pseudomonadota</taxon>
        <taxon>Alphaproteobacteria</taxon>
        <taxon>Hyphomicrobiales</taxon>
        <taxon>Nitrobacteraceae</taxon>
        <taxon>Rhodoplanes</taxon>
    </lineage>
</organism>
<dbReference type="RefSeq" id="WP_129610641.1">
    <property type="nucleotide sequence ID" value="NZ_UWOC01000171.1"/>
</dbReference>
<dbReference type="InterPro" id="IPR009325">
    <property type="entry name" value="DUF983"/>
</dbReference>
<dbReference type="OrthoDB" id="9799456at2"/>
<dbReference type="AlphaFoldDB" id="A0A3S4B348"/>
<keyword evidence="4" id="KW-1185">Reference proteome</keyword>